<dbReference type="AlphaFoldDB" id="A0ABD0KZ53"/>
<evidence type="ECO:0000313" key="2">
    <source>
        <dbReference type="Proteomes" id="UP001519460"/>
    </source>
</evidence>
<dbReference type="EMBL" id="JACVVK020000107">
    <property type="protein sequence ID" value="KAK7492042.1"/>
    <property type="molecule type" value="Genomic_DNA"/>
</dbReference>
<reference evidence="1 2" key="1">
    <citation type="journal article" date="2023" name="Sci. Data">
        <title>Genome assembly of the Korean intertidal mud-creeper Batillaria attramentaria.</title>
        <authorList>
            <person name="Patra A.K."/>
            <person name="Ho P.T."/>
            <person name="Jun S."/>
            <person name="Lee S.J."/>
            <person name="Kim Y."/>
            <person name="Won Y.J."/>
        </authorList>
    </citation>
    <scope>NUCLEOTIDE SEQUENCE [LARGE SCALE GENOMIC DNA]</scope>
    <source>
        <strain evidence="1">Wonlab-2016</strain>
    </source>
</reference>
<keyword evidence="2" id="KW-1185">Reference proteome</keyword>
<dbReference type="Proteomes" id="UP001519460">
    <property type="component" value="Unassembled WGS sequence"/>
</dbReference>
<organism evidence="1 2">
    <name type="scientific">Batillaria attramentaria</name>
    <dbReference type="NCBI Taxonomy" id="370345"/>
    <lineage>
        <taxon>Eukaryota</taxon>
        <taxon>Metazoa</taxon>
        <taxon>Spiralia</taxon>
        <taxon>Lophotrochozoa</taxon>
        <taxon>Mollusca</taxon>
        <taxon>Gastropoda</taxon>
        <taxon>Caenogastropoda</taxon>
        <taxon>Sorbeoconcha</taxon>
        <taxon>Cerithioidea</taxon>
        <taxon>Batillariidae</taxon>
        <taxon>Batillaria</taxon>
    </lineage>
</organism>
<gene>
    <name evidence="1" type="ORF">BaRGS_00016706</name>
</gene>
<evidence type="ECO:0000313" key="1">
    <source>
        <dbReference type="EMBL" id="KAK7492042.1"/>
    </source>
</evidence>
<proteinExistence type="predicted"/>
<accession>A0ABD0KZ53</accession>
<protein>
    <submittedName>
        <fullName evidence="1">Uncharacterized protein</fullName>
    </submittedName>
</protein>
<name>A0ABD0KZ53_9CAEN</name>
<comment type="caution">
    <text evidence="1">The sequence shown here is derived from an EMBL/GenBank/DDBJ whole genome shotgun (WGS) entry which is preliminary data.</text>
</comment>
<sequence length="132" mass="14690">MKFVSTVKGHQNRCFFGNLIPVTTRRQLENHLIPSQLHTYPHFLRSIPANHEGSFSGRGQLRLVSFTGRKRRGKTLIPSIGLLSQEIGIPSFTTPCTSAKPSSCQIGAMHTARTEARNAVFYLMNYAAKSES</sequence>